<reference evidence="15" key="3">
    <citation type="submission" date="2015-06" db="UniProtKB">
        <authorList>
            <consortium name="EnsemblMetazoa"/>
        </authorList>
    </citation>
    <scope>IDENTIFICATION</scope>
</reference>
<comment type="subcellular location">
    <subcellularLocation>
        <location evidence="1">Membrane</location>
        <topology evidence="1">Single-pass membrane protein</topology>
    </subcellularLocation>
    <subcellularLocation>
        <location evidence="12">Mitochondrion inner membrane</location>
    </subcellularLocation>
</comment>
<comment type="miscellaneous">
    <text evidence="11">The Rieske protein is a high potential 2Fe-2S protein.</text>
</comment>
<keyword evidence="12" id="KW-0679">Respiratory chain</keyword>
<dbReference type="FunFam" id="2.102.10.10:FF:000001">
    <property type="entry name" value="Cytochrome b-c1 complex subunit Rieske, mitochondrial"/>
    <property type="match status" value="1"/>
</dbReference>
<dbReference type="eggNOG" id="KOG1671">
    <property type="taxonomic scope" value="Eukaryota"/>
</dbReference>
<dbReference type="STRING" id="6412.T1G2W6"/>
<dbReference type="RefSeq" id="XP_009016113.1">
    <property type="nucleotide sequence ID" value="XM_009017865.1"/>
</dbReference>
<dbReference type="Pfam" id="PF02921">
    <property type="entry name" value="UCR_TM"/>
    <property type="match status" value="1"/>
</dbReference>
<evidence type="ECO:0000259" key="13">
    <source>
        <dbReference type="PROSITE" id="PS51296"/>
    </source>
</evidence>
<evidence type="ECO:0000256" key="11">
    <source>
        <dbReference type="RuleBase" id="RU004494"/>
    </source>
</evidence>
<dbReference type="InterPro" id="IPR004192">
    <property type="entry name" value="Rieske_TM"/>
</dbReference>
<dbReference type="InterPro" id="IPR005805">
    <property type="entry name" value="Rieske_Fe-S_prot_C"/>
</dbReference>
<dbReference type="KEGG" id="hro:HELRODRAFT_77345"/>
<evidence type="ECO:0000256" key="4">
    <source>
        <dbReference type="ARBA" id="ARBA00022714"/>
    </source>
</evidence>
<dbReference type="PANTHER" id="PTHR10134">
    <property type="entry name" value="CYTOCHROME B-C1 COMPLEX SUBUNIT RIESKE, MITOCHONDRIAL"/>
    <property type="match status" value="1"/>
</dbReference>
<evidence type="ECO:0000313" key="15">
    <source>
        <dbReference type="EnsemblMetazoa" id="HelroP77345"/>
    </source>
</evidence>
<dbReference type="OrthoDB" id="1637982at2759"/>
<evidence type="ECO:0000256" key="8">
    <source>
        <dbReference type="ARBA" id="ARBA00023014"/>
    </source>
</evidence>
<dbReference type="GO" id="GO:0008121">
    <property type="term" value="F:quinol-cytochrome-c reductase activity"/>
    <property type="evidence" value="ECO:0007669"/>
    <property type="project" value="UniProtKB-EC"/>
</dbReference>
<dbReference type="GO" id="GO:0045275">
    <property type="term" value="C:respiratory chain complex III"/>
    <property type="evidence" value="ECO:0000318"/>
    <property type="project" value="GO_Central"/>
</dbReference>
<dbReference type="Gene3D" id="1.20.5.270">
    <property type="entry name" value="Ubiquinol cytochrome reductase, transmembrane domain"/>
    <property type="match status" value="1"/>
</dbReference>
<dbReference type="PROSITE" id="PS51296">
    <property type="entry name" value="RIESKE"/>
    <property type="match status" value="1"/>
</dbReference>
<keyword evidence="9" id="KW-0472">Membrane</keyword>
<keyword evidence="10" id="KW-1015">Disulfide bond</keyword>
<evidence type="ECO:0000256" key="5">
    <source>
        <dbReference type="ARBA" id="ARBA00022723"/>
    </source>
</evidence>
<dbReference type="OMA" id="ETRTFNW"/>
<dbReference type="SUPFAM" id="SSF50022">
    <property type="entry name" value="ISP domain"/>
    <property type="match status" value="1"/>
</dbReference>
<dbReference type="GO" id="GO:0046872">
    <property type="term" value="F:metal ion binding"/>
    <property type="evidence" value="ECO:0007669"/>
    <property type="project" value="UniProtKB-KW"/>
</dbReference>
<keyword evidence="16" id="KW-1185">Reference proteome</keyword>
<dbReference type="EMBL" id="KB096325">
    <property type="protein sequence ID" value="ESO05480.1"/>
    <property type="molecule type" value="Genomic_DNA"/>
</dbReference>
<feature type="domain" description="Rieske" evidence="13">
    <location>
        <begin position="122"/>
        <end position="207"/>
    </location>
</feature>
<dbReference type="InterPro" id="IPR006317">
    <property type="entry name" value="Ubiquinol_cyt_c_Rdtase_Fe-S-su"/>
</dbReference>
<keyword evidence="7" id="KW-0408">Iron</keyword>
<evidence type="ECO:0000256" key="3">
    <source>
        <dbReference type="ARBA" id="ARBA00022692"/>
    </source>
</evidence>
<reference evidence="16" key="1">
    <citation type="submission" date="2012-12" db="EMBL/GenBank/DDBJ databases">
        <authorList>
            <person name="Hellsten U."/>
            <person name="Grimwood J."/>
            <person name="Chapman J.A."/>
            <person name="Shapiro H."/>
            <person name="Aerts A."/>
            <person name="Otillar R.P."/>
            <person name="Terry A.Y."/>
            <person name="Boore J.L."/>
            <person name="Simakov O."/>
            <person name="Marletaz F."/>
            <person name="Cho S.-J."/>
            <person name="Edsinger-Gonzales E."/>
            <person name="Havlak P."/>
            <person name="Kuo D.-H."/>
            <person name="Larsson T."/>
            <person name="Lv J."/>
            <person name="Arendt D."/>
            <person name="Savage R."/>
            <person name="Osoegawa K."/>
            <person name="de Jong P."/>
            <person name="Lindberg D.R."/>
            <person name="Seaver E.C."/>
            <person name="Weisblat D.A."/>
            <person name="Putnam N.H."/>
            <person name="Grigoriev I.V."/>
            <person name="Rokhsar D.S."/>
        </authorList>
    </citation>
    <scope>NUCLEOTIDE SEQUENCE</scope>
</reference>
<dbReference type="NCBIfam" id="TIGR01416">
    <property type="entry name" value="Rieske_proteo"/>
    <property type="match status" value="1"/>
</dbReference>
<dbReference type="EC" id="7.1.1.8" evidence="11"/>
<comment type="similarity">
    <text evidence="2">Belongs to the Rieske iron-sulfur protein family.</text>
</comment>
<dbReference type="InterPro" id="IPR036922">
    <property type="entry name" value="Rieske_2Fe-2S_sf"/>
</dbReference>
<evidence type="ECO:0000256" key="2">
    <source>
        <dbReference type="ARBA" id="ARBA00010651"/>
    </source>
</evidence>
<comment type="cofactor">
    <cofactor evidence="11">
        <name>[2Fe-2S] cluster</name>
        <dbReference type="ChEBI" id="CHEBI:190135"/>
    </cofactor>
    <text evidence="11">Binds 1 [2Fe-2S] cluster per subunit.</text>
</comment>
<evidence type="ECO:0000256" key="9">
    <source>
        <dbReference type="ARBA" id="ARBA00023136"/>
    </source>
</evidence>
<dbReference type="PRINTS" id="PR00162">
    <property type="entry name" value="RIESKE"/>
</dbReference>
<gene>
    <name evidence="15" type="primary">20215414</name>
    <name evidence="14" type="ORF">HELRODRAFT_77345</name>
</gene>
<dbReference type="GO" id="GO:0005743">
    <property type="term" value="C:mitochondrial inner membrane"/>
    <property type="evidence" value="ECO:0007669"/>
    <property type="project" value="UniProtKB-SubCell"/>
</dbReference>
<organism evidence="15 16">
    <name type="scientific">Helobdella robusta</name>
    <name type="common">Californian leech</name>
    <dbReference type="NCBI Taxonomy" id="6412"/>
    <lineage>
        <taxon>Eukaryota</taxon>
        <taxon>Metazoa</taxon>
        <taxon>Spiralia</taxon>
        <taxon>Lophotrochozoa</taxon>
        <taxon>Annelida</taxon>
        <taxon>Clitellata</taxon>
        <taxon>Hirudinea</taxon>
        <taxon>Rhynchobdellida</taxon>
        <taxon>Glossiphoniidae</taxon>
        <taxon>Helobdella</taxon>
    </lineage>
</organism>
<dbReference type="HOGENOM" id="CLU_055690_0_1_1"/>
<sequence length="209" mass="23201">MVICNVKHFIGPGQIRLAHTDIDFPDFSAYRHDRESGEDSGLDNRKAFSYLMVAAGTIPTTYFAKAMVQELVISMSASADVLAVGKIEVKLDKIPEGKNVTFKWRGQPLFVRHRTAEEIETEQAVDLSSLRHQEHDNDRVKKPEWLVVLGICTHLGCVPIPNKGEYGGYYCPCHGSHYDSSGRIRKGPAPLNLAVPEYAFADDDTLVVG</sequence>
<dbReference type="GO" id="GO:0016491">
    <property type="term" value="F:oxidoreductase activity"/>
    <property type="evidence" value="ECO:0000318"/>
    <property type="project" value="GO_Central"/>
</dbReference>
<proteinExistence type="inferred from homology"/>
<reference evidence="14 16" key="2">
    <citation type="journal article" date="2013" name="Nature">
        <title>Insights into bilaterian evolution from three spiralian genomes.</title>
        <authorList>
            <person name="Simakov O."/>
            <person name="Marletaz F."/>
            <person name="Cho S.J."/>
            <person name="Edsinger-Gonzales E."/>
            <person name="Havlak P."/>
            <person name="Hellsten U."/>
            <person name="Kuo D.H."/>
            <person name="Larsson T."/>
            <person name="Lv J."/>
            <person name="Arendt D."/>
            <person name="Savage R."/>
            <person name="Osoegawa K."/>
            <person name="de Jong P."/>
            <person name="Grimwood J."/>
            <person name="Chapman J.A."/>
            <person name="Shapiro H."/>
            <person name="Aerts A."/>
            <person name="Otillar R.P."/>
            <person name="Terry A.Y."/>
            <person name="Boore J.L."/>
            <person name="Grigoriev I.V."/>
            <person name="Lindberg D.R."/>
            <person name="Seaver E.C."/>
            <person name="Weisblat D.A."/>
            <person name="Putnam N.H."/>
            <person name="Rokhsar D.S."/>
        </authorList>
    </citation>
    <scope>NUCLEOTIDE SEQUENCE</scope>
</reference>
<evidence type="ECO:0000256" key="10">
    <source>
        <dbReference type="ARBA" id="ARBA00023157"/>
    </source>
</evidence>
<dbReference type="GO" id="GO:0051537">
    <property type="term" value="F:2 iron, 2 sulfur cluster binding"/>
    <property type="evidence" value="ECO:0007669"/>
    <property type="project" value="UniProtKB-KW"/>
</dbReference>
<keyword evidence="8" id="KW-0411">Iron-sulfur</keyword>
<evidence type="ECO:0000313" key="14">
    <source>
        <dbReference type="EMBL" id="ESO05480.1"/>
    </source>
</evidence>
<evidence type="ECO:0000256" key="7">
    <source>
        <dbReference type="ARBA" id="ARBA00023004"/>
    </source>
</evidence>
<keyword evidence="11" id="KW-0249">Electron transport</keyword>
<keyword evidence="11" id="KW-0813">Transport</keyword>
<evidence type="ECO:0000256" key="12">
    <source>
        <dbReference type="RuleBase" id="RU004495"/>
    </source>
</evidence>
<dbReference type="InParanoid" id="T1G2W6"/>
<protein>
    <recommendedName>
        <fullName evidence="11">Cytochrome b-c1 complex subunit Rieske, mitochondrial</fullName>
        <ecNumber evidence="11">7.1.1.8</ecNumber>
    </recommendedName>
</protein>
<dbReference type="CDD" id="cd03470">
    <property type="entry name" value="Rieske_cytochrome_bc1"/>
    <property type="match status" value="1"/>
</dbReference>
<evidence type="ECO:0000313" key="16">
    <source>
        <dbReference type="Proteomes" id="UP000015101"/>
    </source>
</evidence>
<dbReference type="Gene3D" id="2.102.10.10">
    <property type="entry name" value="Rieske [2Fe-2S] iron-sulphur domain"/>
    <property type="match status" value="1"/>
</dbReference>
<keyword evidence="6" id="KW-1133">Transmembrane helix</keyword>
<keyword evidence="12" id="KW-0496">Mitochondrion</keyword>
<dbReference type="EnsemblMetazoa" id="HelroT77345">
    <property type="protein sequence ID" value="HelroP77345"/>
    <property type="gene ID" value="HelroG77345"/>
</dbReference>
<dbReference type="EMBL" id="AMQM01003787">
    <property type="status" value="NOT_ANNOTATED_CDS"/>
    <property type="molecule type" value="Genomic_DNA"/>
</dbReference>
<evidence type="ECO:0000256" key="1">
    <source>
        <dbReference type="ARBA" id="ARBA00004167"/>
    </source>
</evidence>
<dbReference type="Proteomes" id="UP000015101">
    <property type="component" value="Unassembled WGS sequence"/>
</dbReference>
<accession>T1G2W6</accession>
<dbReference type="SUPFAM" id="SSF81502">
    <property type="entry name" value="ISP transmembrane anchor"/>
    <property type="match status" value="1"/>
</dbReference>
<dbReference type="GeneID" id="20215414"/>
<keyword evidence="3" id="KW-0812">Transmembrane</keyword>
<keyword evidence="5" id="KW-0479">Metal-binding</keyword>
<dbReference type="InterPro" id="IPR017941">
    <property type="entry name" value="Rieske_2Fe-2S"/>
</dbReference>
<dbReference type="AlphaFoldDB" id="T1G2W6"/>
<evidence type="ECO:0000256" key="6">
    <source>
        <dbReference type="ARBA" id="ARBA00022989"/>
    </source>
</evidence>
<name>T1G2W6_HELRO</name>
<dbReference type="InterPro" id="IPR014349">
    <property type="entry name" value="Rieske_Fe-S_prot"/>
</dbReference>
<keyword evidence="4" id="KW-0001">2Fe-2S</keyword>
<dbReference type="InterPro" id="IPR037008">
    <property type="entry name" value="bc1_Rieske_TM_sf"/>
</dbReference>
<dbReference type="CTD" id="20215414"/>
<dbReference type="GO" id="GO:0006122">
    <property type="term" value="P:mitochondrial electron transport, ubiquinol to cytochrome c"/>
    <property type="evidence" value="ECO:0000318"/>
    <property type="project" value="GO_Central"/>
</dbReference>
<dbReference type="FunCoup" id="T1G2W6">
    <property type="interactions" value="1492"/>
</dbReference>
<comment type="catalytic activity">
    <reaction evidence="11">
        <text>a quinol + 2 Fe(III)-[cytochrome c](out) = a quinone + 2 Fe(II)-[cytochrome c](out) + 2 H(+)(out)</text>
        <dbReference type="Rhea" id="RHEA:11484"/>
        <dbReference type="Rhea" id="RHEA-COMP:10350"/>
        <dbReference type="Rhea" id="RHEA-COMP:14399"/>
        <dbReference type="ChEBI" id="CHEBI:15378"/>
        <dbReference type="ChEBI" id="CHEBI:24646"/>
        <dbReference type="ChEBI" id="CHEBI:29033"/>
        <dbReference type="ChEBI" id="CHEBI:29034"/>
        <dbReference type="ChEBI" id="CHEBI:132124"/>
        <dbReference type="EC" id="7.1.1.8"/>
    </reaction>
</comment>
<dbReference type="Pfam" id="PF00355">
    <property type="entry name" value="Rieske"/>
    <property type="match status" value="1"/>
</dbReference>